<protein>
    <recommendedName>
        <fullName evidence="5 15">NAD(P) transhydrogenase subunit beta</fullName>
        <ecNumber evidence="4 15">7.1.1.1</ecNumber>
    </recommendedName>
    <alternativeName>
        <fullName evidence="15">Nicotinamide nucleotide transhydrogenase subunit beta</fullName>
    </alternativeName>
</protein>
<evidence type="ECO:0000313" key="19">
    <source>
        <dbReference type="Proteomes" id="UP000250245"/>
    </source>
</evidence>
<proteinExistence type="inferred from homology"/>
<keyword evidence="18" id="KW-0560">Oxidoreductase</keyword>
<dbReference type="GO" id="GO:0008750">
    <property type="term" value="F:proton-translocating NAD(P)+ transhydrogenase activity"/>
    <property type="evidence" value="ECO:0007669"/>
    <property type="project" value="UniProtKB-EC"/>
</dbReference>
<feature type="transmembrane region" description="Helical" evidence="16">
    <location>
        <begin position="59"/>
        <end position="78"/>
    </location>
</feature>
<dbReference type="PANTHER" id="PTHR44758">
    <property type="entry name" value="NAD(P) TRANSHYDROGENASE SUBUNIT BETA"/>
    <property type="match status" value="1"/>
</dbReference>
<dbReference type="PIRSF" id="PIRSF000204">
    <property type="entry name" value="PNTB"/>
    <property type="match status" value="1"/>
</dbReference>
<evidence type="ECO:0000256" key="8">
    <source>
        <dbReference type="ARBA" id="ARBA00022692"/>
    </source>
</evidence>
<dbReference type="EC" id="7.1.1.1" evidence="4 15"/>
<dbReference type="GeneID" id="55565079"/>
<evidence type="ECO:0000256" key="4">
    <source>
        <dbReference type="ARBA" id="ARBA00012943"/>
    </source>
</evidence>
<evidence type="ECO:0000256" key="14">
    <source>
        <dbReference type="ARBA" id="ARBA00048202"/>
    </source>
</evidence>
<comment type="function">
    <text evidence="1 15">The transhydrogenation between NADH and NADP is coupled to respiration and ATP hydrolysis and functions as a proton pump across the membrane.</text>
</comment>
<dbReference type="OMA" id="IMLPQRH"/>
<comment type="subcellular location">
    <subcellularLocation>
        <location evidence="2">Cell inner membrane</location>
        <topology evidence="2">Multi-pass membrane protein</topology>
    </subcellularLocation>
</comment>
<dbReference type="InterPro" id="IPR034300">
    <property type="entry name" value="PNTB-like"/>
</dbReference>
<feature type="transmembrane region" description="Helical" evidence="16">
    <location>
        <begin position="200"/>
        <end position="217"/>
    </location>
</feature>
<dbReference type="Pfam" id="PF02233">
    <property type="entry name" value="PNTB"/>
    <property type="match status" value="1"/>
</dbReference>
<dbReference type="GO" id="GO:0005886">
    <property type="term" value="C:plasma membrane"/>
    <property type="evidence" value="ECO:0007669"/>
    <property type="project" value="UniProtKB-SubCell"/>
</dbReference>
<dbReference type="RefSeq" id="WP_013189042.1">
    <property type="nucleotide sequence ID" value="NZ_CP068112.1"/>
</dbReference>
<evidence type="ECO:0000259" key="17">
    <source>
        <dbReference type="Pfam" id="PF02233"/>
    </source>
</evidence>
<evidence type="ECO:0000256" key="13">
    <source>
        <dbReference type="ARBA" id="ARBA00023136"/>
    </source>
</evidence>
<feature type="transmembrane region" description="Helical" evidence="16">
    <location>
        <begin position="30"/>
        <end position="47"/>
    </location>
</feature>
<keyword evidence="6 15" id="KW-1003">Cell membrane</keyword>
<organism evidence="18 19">
    <name type="scientific">Mobiluncus curtisii</name>
    <dbReference type="NCBI Taxonomy" id="2051"/>
    <lineage>
        <taxon>Bacteria</taxon>
        <taxon>Bacillati</taxon>
        <taxon>Actinomycetota</taxon>
        <taxon>Actinomycetes</taxon>
        <taxon>Actinomycetales</taxon>
        <taxon>Actinomycetaceae</taxon>
        <taxon>Mobiluncus</taxon>
    </lineage>
</organism>
<keyword evidence="12 15" id="KW-0520">NAD</keyword>
<dbReference type="PANTHER" id="PTHR44758:SF1">
    <property type="entry name" value="NAD(P) TRANSHYDROGENASE SUBUNIT BETA"/>
    <property type="match status" value="1"/>
</dbReference>
<evidence type="ECO:0000256" key="1">
    <source>
        <dbReference type="ARBA" id="ARBA00003943"/>
    </source>
</evidence>
<dbReference type="InterPro" id="IPR029035">
    <property type="entry name" value="DHS-like_NAD/FAD-binding_dom"/>
</dbReference>
<dbReference type="Proteomes" id="UP000250245">
    <property type="component" value="Unassembled WGS sequence"/>
</dbReference>
<gene>
    <name evidence="18" type="primary">pntB_2</name>
    <name evidence="18" type="ORF">NCTC11820_01649</name>
</gene>
<reference evidence="18 19" key="1">
    <citation type="submission" date="2018-06" db="EMBL/GenBank/DDBJ databases">
        <authorList>
            <consortium name="Pathogen Informatics"/>
            <person name="Doyle S."/>
        </authorList>
    </citation>
    <scope>NUCLEOTIDE SEQUENCE [LARGE SCALE GENOMIC DNA]</scope>
    <source>
        <strain evidence="18 19">NCTC11820</strain>
    </source>
</reference>
<feature type="transmembrane region" description="Helical" evidence="16">
    <location>
        <begin position="237"/>
        <end position="257"/>
    </location>
</feature>
<dbReference type="AlphaFoldDB" id="A0A2X3AW00"/>
<evidence type="ECO:0000256" key="11">
    <source>
        <dbReference type="ARBA" id="ARBA00022989"/>
    </source>
</evidence>
<evidence type="ECO:0000256" key="6">
    <source>
        <dbReference type="ARBA" id="ARBA00022475"/>
    </source>
</evidence>
<feature type="transmembrane region" description="Helical" evidence="16">
    <location>
        <begin position="84"/>
        <end position="108"/>
    </location>
</feature>
<feature type="domain" description="NADP transhydrogenase beta-like" evidence="17">
    <location>
        <begin position="31"/>
        <end position="507"/>
    </location>
</feature>
<evidence type="ECO:0000256" key="12">
    <source>
        <dbReference type="ARBA" id="ARBA00023027"/>
    </source>
</evidence>
<keyword evidence="7 15" id="KW-0997">Cell inner membrane</keyword>
<keyword evidence="11 16" id="KW-1133">Transmembrane helix</keyword>
<keyword evidence="8 16" id="KW-0812">Transmembrane</keyword>
<dbReference type="EMBL" id="UASJ01000001">
    <property type="protein sequence ID" value="SQB65580.1"/>
    <property type="molecule type" value="Genomic_DNA"/>
</dbReference>
<evidence type="ECO:0000256" key="5">
    <source>
        <dbReference type="ARBA" id="ARBA00014581"/>
    </source>
</evidence>
<keyword evidence="13 15" id="KW-0472">Membrane</keyword>
<sequence>MLPTLVNFAANATDHADMTTLAYWSEHVEYFAYLIAALLFIMALAGLSNQASALRGNKFGIAGMSIALVSIIFVALTATPPANAVTHVGQTAAILAGCMLLGAIIGLWKAKNVKMTGMPELIALLHSFVGLAAVLVGFNTFMELSGTDNAETVRDMGFHLGEVGIGIFIGAVTFTGSIIAYLKLSAKIKGKPLMLPARNFLNILMILAVVAMIVWMIVAKRTDPASADAALVQQQWIALGVLTAISLVLGLHLVAAIGGGDMPVVVSMLNSYSGWAAAAAGFMLSNPLLIIVGALVGSSGAFLSYIMCKGMGRSFISVILGGFGEGAGPKQEAKDYGEHTEIKAPEAAEILKGAKSVIITPGYGMATAGAQFAVADLTKKLREAGVEVRFGIHPVAGRLPGHMNVLLAEAKVPYDIVLEMDEINDDFPDTDVVLVIGANDTVNPDAYEPGSPIAGMPVLHVWEAGRVIIFKRSMATGYAGVQNPLFFNENSDMLFGDAKVSVEEIIKNL</sequence>
<name>A0A2X3AW00_9ACTO</name>
<dbReference type="Gene3D" id="3.40.50.1220">
    <property type="entry name" value="TPP-binding domain"/>
    <property type="match status" value="1"/>
</dbReference>
<dbReference type="GO" id="GO:0050661">
    <property type="term" value="F:NADP binding"/>
    <property type="evidence" value="ECO:0007669"/>
    <property type="project" value="InterPro"/>
</dbReference>
<dbReference type="SUPFAM" id="SSF52467">
    <property type="entry name" value="DHS-like NAD/FAD-binding domain"/>
    <property type="match status" value="1"/>
</dbReference>
<comment type="catalytic activity">
    <reaction evidence="14 15">
        <text>NAD(+) + NADPH + H(+)(in) = NADH + NADP(+) + H(+)(out)</text>
        <dbReference type="Rhea" id="RHEA:47992"/>
        <dbReference type="ChEBI" id="CHEBI:15378"/>
        <dbReference type="ChEBI" id="CHEBI:57540"/>
        <dbReference type="ChEBI" id="CHEBI:57783"/>
        <dbReference type="ChEBI" id="CHEBI:57945"/>
        <dbReference type="ChEBI" id="CHEBI:58349"/>
        <dbReference type="EC" id="7.1.1.1"/>
    </reaction>
</comment>
<evidence type="ECO:0000313" key="18">
    <source>
        <dbReference type="EMBL" id="SQB65580.1"/>
    </source>
</evidence>
<dbReference type="InterPro" id="IPR012136">
    <property type="entry name" value="NADH_DH_b"/>
</dbReference>
<evidence type="ECO:0000256" key="16">
    <source>
        <dbReference type="SAM" id="Phobius"/>
    </source>
</evidence>
<evidence type="ECO:0000256" key="3">
    <source>
        <dbReference type="ARBA" id="ARBA00007919"/>
    </source>
</evidence>
<feature type="transmembrane region" description="Helical" evidence="16">
    <location>
        <begin position="264"/>
        <end position="282"/>
    </location>
</feature>
<dbReference type="GO" id="GO:0016491">
    <property type="term" value="F:oxidoreductase activity"/>
    <property type="evidence" value="ECO:0007669"/>
    <property type="project" value="UniProtKB-KW"/>
</dbReference>
<accession>A0A2X3AW00</accession>
<feature type="transmembrane region" description="Helical" evidence="16">
    <location>
        <begin position="288"/>
        <end position="308"/>
    </location>
</feature>
<keyword evidence="9 15" id="KW-0521">NADP</keyword>
<keyword evidence="10 15" id="KW-1278">Translocase</keyword>
<feature type="transmembrane region" description="Helical" evidence="16">
    <location>
        <begin position="158"/>
        <end position="180"/>
    </location>
</feature>
<evidence type="ECO:0000256" key="7">
    <source>
        <dbReference type="ARBA" id="ARBA00022519"/>
    </source>
</evidence>
<evidence type="ECO:0000256" key="10">
    <source>
        <dbReference type="ARBA" id="ARBA00022967"/>
    </source>
</evidence>
<dbReference type="FunFam" id="3.40.50.1220:FF:000002">
    <property type="entry name" value="NAD(P) transhydrogenase subunit beta"/>
    <property type="match status" value="1"/>
</dbReference>
<comment type="similarity">
    <text evidence="3 15">Belongs to the PNT beta subunit family.</text>
</comment>
<evidence type="ECO:0000256" key="2">
    <source>
        <dbReference type="ARBA" id="ARBA00004429"/>
    </source>
</evidence>
<evidence type="ECO:0000256" key="9">
    <source>
        <dbReference type="ARBA" id="ARBA00022857"/>
    </source>
</evidence>
<evidence type="ECO:0000256" key="15">
    <source>
        <dbReference type="PIRNR" id="PIRNR000204"/>
    </source>
</evidence>
<feature type="transmembrane region" description="Helical" evidence="16">
    <location>
        <begin position="120"/>
        <end position="138"/>
    </location>
</feature>